<dbReference type="RefSeq" id="WP_014003072.1">
    <property type="nucleotide sequence ID" value="NZ_CP005986.1"/>
</dbReference>
<evidence type="ECO:0000256" key="1">
    <source>
        <dbReference type="SAM" id="MobiDB-lite"/>
    </source>
</evidence>
<proteinExistence type="predicted"/>
<sequence length="55" mass="6042">MTIVLQIIRPDGSTQGYLRYTKDGPVELDPNDPLLKGYPPATPEQNGGYRPGGRQ</sequence>
<reference evidence="2 3" key="1">
    <citation type="journal article" date="2009" name="J. Bacteriol.">
        <title>Draft genome sequence of the extremely acidophilic bacterium Acidithiobacillus caldus ATCC 51756 reveals metabolic versatility in the genus Acidithiobacillus.</title>
        <authorList>
            <person name="Valdes J."/>
            <person name="Quatrini R."/>
            <person name="Hallberg K."/>
            <person name="Dopson M."/>
            <person name="Valenzuela P.D."/>
            <person name="Holmes D.S."/>
        </authorList>
    </citation>
    <scope>NUCLEOTIDE SEQUENCE [LARGE SCALE GENOMIC DNA]</scope>
    <source>
        <strain evidence="3">ATCC 51756 / DSM 8584 / KU</strain>
    </source>
</reference>
<dbReference type="KEGG" id="acz:Acaty_c1666"/>
<dbReference type="Proteomes" id="UP000005522">
    <property type="component" value="Chromosome"/>
</dbReference>
<gene>
    <name evidence="2" type="ORF">Acaty_c1666</name>
</gene>
<evidence type="ECO:0000313" key="2">
    <source>
        <dbReference type="EMBL" id="AIA55526.1"/>
    </source>
</evidence>
<protein>
    <submittedName>
        <fullName evidence="2">Uncharacterized protein</fullName>
    </submittedName>
</protein>
<dbReference type="AlphaFoldDB" id="A0A059ZZT2"/>
<name>A0A059ZZT2_ACICK</name>
<dbReference type="EMBL" id="CP005986">
    <property type="protein sequence ID" value="AIA55526.1"/>
    <property type="molecule type" value="Genomic_DNA"/>
</dbReference>
<feature type="region of interest" description="Disordered" evidence="1">
    <location>
        <begin position="14"/>
        <end position="55"/>
    </location>
</feature>
<organism evidence="2 3">
    <name type="scientific">Acidithiobacillus caldus (strain ATCC 51756 / DSM 8584 / KU)</name>
    <dbReference type="NCBI Taxonomy" id="637389"/>
    <lineage>
        <taxon>Bacteria</taxon>
        <taxon>Pseudomonadati</taxon>
        <taxon>Pseudomonadota</taxon>
        <taxon>Acidithiobacillia</taxon>
        <taxon>Acidithiobacillales</taxon>
        <taxon>Acidithiobacillaceae</taxon>
        <taxon>Acidithiobacillus</taxon>
    </lineage>
</organism>
<evidence type="ECO:0000313" key="3">
    <source>
        <dbReference type="Proteomes" id="UP000005522"/>
    </source>
</evidence>
<dbReference type="GeneID" id="92933227"/>
<accession>A0A059ZZT2</accession>
<dbReference type="HOGENOM" id="CLU_3021301_0_0_6"/>